<dbReference type="NCBIfam" id="NF009427">
    <property type="entry name" value="PRK12787.1-3"/>
    <property type="match status" value="1"/>
</dbReference>
<dbReference type="AlphaFoldDB" id="A0A2W5V5J7"/>
<dbReference type="RefSeq" id="WP_304279368.1">
    <property type="nucleotide sequence ID" value="NZ_QFQZ01000047.1"/>
</dbReference>
<reference evidence="2 3" key="1">
    <citation type="submission" date="2017-08" db="EMBL/GenBank/DDBJ databases">
        <title>Infants hospitalized years apart are colonized by the same room-sourced microbial strains.</title>
        <authorList>
            <person name="Brooks B."/>
            <person name="Olm M.R."/>
            <person name="Firek B.A."/>
            <person name="Baker R."/>
            <person name="Thomas B.C."/>
            <person name="Morowitz M.J."/>
            <person name="Banfield J.F."/>
        </authorList>
    </citation>
    <scope>NUCLEOTIDE SEQUENCE [LARGE SCALE GENOMIC DNA]</scope>
    <source>
        <strain evidence="2">S2_003_000_R2_4</strain>
    </source>
</reference>
<dbReference type="EMBL" id="QFQZ01000047">
    <property type="protein sequence ID" value="PZR33113.1"/>
    <property type="molecule type" value="Genomic_DNA"/>
</dbReference>
<dbReference type="GO" id="GO:0044781">
    <property type="term" value="P:bacterial-type flagellum organization"/>
    <property type="evidence" value="ECO:0007669"/>
    <property type="project" value="InterPro"/>
</dbReference>
<sequence>MKVSSTGGVGAAGPSRAKSSGGASGFSLPSVNAASGAASTASVGGLSGVGSVDALLALQAAGTVGDPLERKKRAVRRADRILDVLGEVRIALIDGDISHATLDRLTRAIREQRDQTDDPRLEGVLNEIETRAAVELAKLQARGG</sequence>
<keyword evidence="2" id="KW-0969">Cilium</keyword>
<feature type="region of interest" description="Disordered" evidence="1">
    <location>
        <begin position="1"/>
        <end position="29"/>
    </location>
</feature>
<dbReference type="InterPro" id="IPR019704">
    <property type="entry name" value="Flagellar_assmbl_FliX_class2"/>
</dbReference>
<gene>
    <name evidence="2" type="ORF">DI526_14535</name>
</gene>
<keyword evidence="2" id="KW-0282">Flagellum</keyword>
<keyword evidence="2" id="KW-0966">Cell projection</keyword>
<dbReference type="Pfam" id="PF10768">
    <property type="entry name" value="FliX"/>
    <property type="match status" value="1"/>
</dbReference>
<evidence type="ECO:0000313" key="3">
    <source>
        <dbReference type="Proteomes" id="UP000249393"/>
    </source>
</evidence>
<accession>A0A2W5V5J7</accession>
<dbReference type="Proteomes" id="UP000249393">
    <property type="component" value="Unassembled WGS sequence"/>
</dbReference>
<evidence type="ECO:0000256" key="1">
    <source>
        <dbReference type="SAM" id="MobiDB-lite"/>
    </source>
</evidence>
<evidence type="ECO:0000313" key="2">
    <source>
        <dbReference type="EMBL" id="PZR33113.1"/>
    </source>
</evidence>
<organism evidence="2 3">
    <name type="scientific">Caulobacter segnis</name>
    <dbReference type="NCBI Taxonomy" id="88688"/>
    <lineage>
        <taxon>Bacteria</taxon>
        <taxon>Pseudomonadati</taxon>
        <taxon>Pseudomonadota</taxon>
        <taxon>Alphaproteobacteria</taxon>
        <taxon>Caulobacterales</taxon>
        <taxon>Caulobacteraceae</taxon>
        <taxon>Caulobacter</taxon>
    </lineage>
</organism>
<name>A0A2W5V5J7_9CAUL</name>
<proteinExistence type="predicted"/>
<comment type="caution">
    <text evidence="2">The sequence shown here is derived from an EMBL/GenBank/DDBJ whole genome shotgun (WGS) entry which is preliminary data.</text>
</comment>
<protein>
    <submittedName>
        <fullName evidence="2">Flagellar assembly protein FliX</fullName>
    </submittedName>
</protein>